<evidence type="ECO:0000256" key="2">
    <source>
        <dbReference type="ARBA" id="ARBA00004141"/>
    </source>
</evidence>
<dbReference type="PROSITE" id="PS50112">
    <property type="entry name" value="PAS"/>
    <property type="match status" value="1"/>
</dbReference>
<evidence type="ECO:0000256" key="4">
    <source>
        <dbReference type="ARBA" id="ARBA00022553"/>
    </source>
</evidence>
<evidence type="ECO:0000259" key="15">
    <source>
        <dbReference type="PROSITE" id="PS50109"/>
    </source>
</evidence>
<dbReference type="SMART" id="SM00387">
    <property type="entry name" value="HATPase_c"/>
    <property type="match status" value="1"/>
</dbReference>
<dbReference type="InterPro" id="IPR013767">
    <property type="entry name" value="PAS_fold"/>
</dbReference>
<dbReference type="Gene3D" id="3.30.565.10">
    <property type="entry name" value="Histidine kinase-like ATPase, C-terminal domain"/>
    <property type="match status" value="1"/>
</dbReference>
<dbReference type="Pfam" id="PF02518">
    <property type="entry name" value="HATPase_c"/>
    <property type="match status" value="1"/>
</dbReference>
<dbReference type="PROSITE" id="PS50885">
    <property type="entry name" value="HAMP"/>
    <property type="match status" value="1"/>
</dbReference>
<dbReference type="Gene3D" id="1.10.287.130">
    <property type="match status" value="1"/>
</dbReference>
<dbReference type="CDD" id="cd00075">
    <property type="entry name" value="HATPase"/>
    <property type="match status" value="1"/>
</dbReference>
<dbReference type="InterPro" id="IPR004358">
    <property type="entry name" value="Sig_transdc_His_kin-like_C"/>
</dbReference>
<comment type="catalytic activity">
    <reaction evidence="1">
        <text>ATP + protein L-histidine = ADP + protein N-phospho-L-histidine.</text>
        <dbReference type="EC" id="2.7.13.3"/>
    </reaction>
</comment>
<dbReference type="GO" id="GO:0007234">
    <property type="term" value="P:osmosensory signaling via phosphorelay pathway"/>
    <property type="evidence" value="ECO:0007669"/>
    <property type="project" value="TreeGrafter"/>
</dbReference>
<dbReference type="NCBIfam" id="TIGR00229">
    <property type="entry name" value="sensory_box"/>
    <property type="match status" value="1"/>
</dbReference>
<evidence type="ECO:0000256" key="7">
    <source>
        <dbReference type="ARBA" id="ARBA00022741"/>
    </source>
</evidence>
<evidence type="ECO:0000256" key="3">
    <source>
        <dbReference type="ARBA" id="ARBA00012438"/>
    </source>
</evidence>
<comment type="subcellular location">
    <subcellularLocation>
        <location evidence="2">Membrane</location>
        <topology evidence="2">Multi-pass membrane protein</topology>
    </subcellularLocation>
</comment>
<keyword evidence="6 14" id="KW-0812">Transmembrane</keyword>
<evidence type="ECO:0000256" key="13">
    <source>
        <dbReference type="SAM" id="Coils"/>
    </source>
</evidence>
<dbReference type="SUPFAM" id="SSF47384">
    <property type="entry name" value="Homodimeric domain of signal transducing histidine kinase"/>
    <property type="match status" value="1"/>
</dbReference>
<dbReference type="EC" id="2.7.13.3" evidence="3"/>
<dbReference type="SMART" id="SM00091">
    <property type="entry name" value="PAS"/>
    <property type="match status" value="1"/>
</dbReference>
<dbReference type="InterPro" id="IPR036097">
    <property type="entry name" value="HisK_dim/P_sf"/>
</dbReference>
<dbReference type="InterPro" id="IPR005467">
    <property type="entry name" value="His_kinase_dom"/>
</dbReference>
<evidence type="ECO:0000313" key="19">
    <source>
        <dbReference type="Proteomes" id="UP000190888"/>
    </source>
</evidence>
<dbReference type="PRINTS" id="PR00344">
    <property type="entry name" value="BCTRLSENSOR"/>
</dbReference>
<feature type="coiled-coil region" evidence="13">
    <location>
        <begin position="371"/>
        <end position="402"/>
    </location>
</feature>
<dbReference type="CDD" id="cd06225">
    <property type="entry name" value="HAMP"/>
    <property type="match status" value="1"/>
</dbReference>
<dbReference type="GO" id="GO:0000156">
    <property type="term" value="F:phosphorelay response regulator activity"/>
    <property type="evidence" value="ECO:0007669"/>
    <property type="project" value="TreeGrafter"/>
</dbReference>
<dbReference type="Proteomes" id="UP000190888">
    <property type="component" value="Unassembled WGS sequence"/>
</dbReference>
<keyword evidence="12 14" id="KW-0472">Membrane</keyword>
<organism evidence="18 19">
    <name type="scientific">Sediminibacterium ginsengisoli</name>
    <dbReference type="NCBI Taxonomy" id="413434"/>
    <lineage>
        <taxon>Bacteria</taxon>
        <taxon>Pseudomonadati</taxon>
        <taxon>Bacteroidota</taxon>
        <taxon>Chitinophagia</taxon>
        <taxon>Chitinophagales</taxon>
        <taxon>Chitinophagaceae</taxon>
        <taxon>Sediminibacterium</taxon>
    </lineage>
</organism>
<dbReference type="InterPro" id="IPR036890">
    <property type="entry name" value="HATPase_C_sf"/>
</dbReference>
<dbReference type="InterPro" id="IPR000014">
    <property type="entry name" value="PAS"/>
</dbReference>
<evidence type="ECO:0000256" key="14">
    <source>
        <dbReference type="SAM" id="Phobius"/>
    </source>
</evidence>
<dbReference type="InterPro" id="IPR003594">
    <property type="entry name" value="HATPase_dom"/>
</dbReference>
<proteinExistence type="predicted"/>
<dbReference type="SUPFAM" id="SSF158472">
    <property type="entry name" value="HAMP domain-like"/>
    <property type="match status" value="1"/>
</dbReference>
<keyword evidence="10 14" id="KW-1133">Transmembrane helix</keyword>
<dbReference type="PANTHER" id="PTHR42878:SF7">
    <property type="entry name" value="SENSOR HISTIDINE KINASE GLRK"/>
    <property type="match status" value="1"/>
</dbReference>
<evidence type="ECO:0000256" key="12">
    <source>
        <dbReference type="ARBA" id="ARBA00023136"/>
    </source>
</evidence>
<dbReference type="InterPro" id="IPR035965">
    <property type="entry name" value="PAS-like_dom_sf"/>
</dbReference>
<feature type="domain" description="PAS" evidence="16">
    <location>
        <begin position="229"/>
        <end position="284"/>
    </location>
</feature>
<dbReference type="GO" id="GO:0006355">
    <property type="term" value="P:regulation of DNA-templated transcription"/>
    <property type="evidence" value="ECO:0007669"/>
    <property type="project" value="InterPro"/>
</dbReference>
<evidence type="ECO:0000256" key="1">
    <source>
        <dbReference type="ARBA" id="ARBA00000085"/>
    </source>
</evidence>
<evidence type="ECO:0000256" key="10">
    <source>
        <dbReference type="ARBA" id="ARBA00022989"/>
    </source>
</evidence>
<dbReference type="GO" id="GO:0016020">
    <property type="term" value="C:membrane"/>
    <property type="evidence" value="ECO:0007669"/>
    <property type="project" value="UniProtKB-SubCell"/>
</dbReference>
<reference evidence="18 19" key="1">
    <citation type="submission" date="2017-02" db="EMBL/GenBank/DDBJ databases">
        <authorList>
            <person name="Peterson S.W."/>
        </authorList>
    </citation>
    <scope>NUCLEOTIDE SEQUENCE [LARGE SCALE GENOMIC DNA]</scope>
    <source>
        <strain evidence="18 19">DSM 22335</strain>
    </source>
</reference>
<evidence type="ECO:0000259" key="17">
    <source>
        <dbReference type="PROSITE" id="PS50885"/>
    </source>
</evidence>
<protein>
    <recommendedName>
        <fullName evidence="3">histidine kinase</fullName>
        <ecNumber evidence="3">2.7.13.3</ecNumber>
    </recommendedName>
</protein>
<feature type="domain" description="HAMP" evidence="17">
    <location>
        <begin position="168"/>
        <end position="220"/>
    </location>
</feature>
<keyword evidence="5" id="KW-0808">Transferase</keyword>
<dbReference type="Pfam" id="PF00989">
    <property type="entry name" value="PAS"/>
    <property type="match status" value="1"/>
</dbReference>
<evidence type="ECO:0000256" key="9">
    <source>
        <dbReference type="ARBA" id="ARBA00022840"/>
    </source>
</evidence>
<keyword evidence="11" id="KW-0902">Two-component regulatory system</keyword>
<evidence type="ECO:0000256" key="5">
    <source>
        <dbReference type="ARBA" id="ARBA00022679"/>
    </source>
</evidence>
<dbReference type="AlphaFoldDB" id="A0A1T4KTI4"/>
<evidence type="ECO:0000313" key="18">
    <source>
        <dbReference type="EMBL" id="SJZ45648.1"/>
    </source>
</evidence>
<evidence type="ECO:0000256" key="6">
    <source>
        <dbReference type="ARBA" id="ARBA00022692"/>
    </source>
</evidence>
<keyword evidence="4" id="KW-0597">Phosphoprotein</keyword>
<keyword evidence="9" id="KW-0067">ATP-binding</keyword>
<dbReference type="PANTHER" id="PTHR42878">
    <property type="entry name" value="TWO-COMPONENT HISTIDINE KINASE"/>
    <property type="match status" value="1"/>
</dbReference>
<feature type="domain" description="Histidine kinase" evidence="15">
    <location>
        <begin position="347"/>
        <end position="564"/>
    </location>
</feature>
<dbReference type="Gene3D" id="6.10.340.10">
    <property type="match status" value="1"/>
</dbReference>
<dbReference type="Pfam" id="PF00672">
    <property type="entry name" value="HAMP"/>
    <property type="match status" value="1"/>
</dbReference>
<dbReference type="SUPFAM" id="SSF55874">
    <property type="entry name" value="ATPase domain of HSP90 chaperone/DNA topoisomerase II/histidine kinase"/>
    <property type="match status" value="1"/>
</dbReference>
<dbReference type="SMART" id="SM00304">
    <property type="entry name" value="HAMP"/>
    <property type="match status" value="1"/>
</dbReference>
<dbReference type="SUPFAM" id="SSF55785">
    <property type="entry name" value="PYP-like sensor domain (PAS domain)"/>
    <property type="match status" value="1"/>
</dbReference>
<dbReference type="CDD" id="cd00082">
    <property type="entry name" value="HisKA"/>
    <property type="match status" value="1"/>
</dbReference>
<name>A0A1T4KTI4_9BACT</name>
<dbReference type="GO" id="GO:0005524">
    <property type="term" value="F:ATP binding"/>
    <property type="evidence" value="ECO:0007669"/>
    <property type="project" value="UniProtKB-KW"/>
</dbReference>
<dbReference type="Pfam" id="PF00512">
    <property type="entry name" value="HisKA"/>
    <property type="match status" value="1"/>
</dbReference>
<dbReference type="EMBL" id="FUWH01000002">
    <property type="protein sequence ID" value="SJZ45648.1"/>
    <property type="molecule type" value="Genomic_DNA"/>
</dbReference>
<dbReference type="CDD" id="cd00130">
    <property type="entry name" value="PAS"/>
    <property type="match status" value="1"/>
</dbReference>
<dbReference type="SMART" id="SM00388">
    <property type="entry name" value="HisKA"/>
    <property type="match status" value="1"/>
</dbReference>
<keyword evidence="7" id="KW-0547">Nucleotide-binding</keyword>
<dbReference type="GO" id="GO:0000155">
    <property type="term" value="F:phosphorelay sensor kinase activity"/>
    <property type="evidence" value="ECO:0007669"/>
    <property type="project" value="InterPro"/>
</dbReference>
<keyword evidence="13" id="KW-0175">Coiled coil</keyword>
<dbReference type="InterPro" id="IPR003661">
    <property type="entry name" value="HisK_dim/P_dom"/>
</dbReference>
<keyword evidence="8" id="KW-0418">Kinase</keyword>
<accession>A0A1T4KTI4</accession>
<evidence type="ECO:0000256" key="8">
    <source>
        <dbReference type="ARBA" id="ARBA00022777"/>
    </source>
</evidence>
<dbReference type="PROSITE" id="PS50109">
    <property type="entry name" value="HIS_KIN"/>
    <property type="match status" value="1"/>
</dbReference>
<dbReference type="InterPro" id="IPR050351">
    <property type="entry name" value="BphY/WalK/GraS-like"/>
</dbReference>
<dbReference type="GO" id="GO:0030295">
    <property type="term" value="F:protein kinase activator activity"/>
    <property type="evidence" value="ECO:0007669"/>
    <property type="project" value="TreeGrafter"/>
</dbReference>
<feature type="transmembrane region" description="Helical" evidence="14">
    <location>
        <begin position="143"/>
        <end position="166"/>
    </location>
</feature>
<dbReference type="InterPro" id="IPR003660">
    <property type="entry name" value="HAMP_dom"/>
</dbReference>
<sequence length="570" mass="63358">MMALNIKQKIRLGTIFLLLLLVVSGVTSIYYQVALMKASENILEDNYESLEYCRSMDRKIDSLATATVPSGFDSLLSLQEANITEPGEREATRDLKAGWIKLQANTSDIAARKEMKEALDRILSLNMKAIERKNREAQRSAQGAYAVIIVVISITCMIGLTFTFNFPDVVVSPIRKLIAATSEISARNYSYRIHMDRQDEFGQLAQAFNTMSERLESFENSNLNKLIFEKARAEAVINSLKDASIGIDGNGKILFANQMALELLGLTAEQTVGRNVTELAGKNDLLRYLLENENTAPFKIVVEGRENYYIRETVEVKQTGQSSRVIVLKNITSFKELDTAKTNFIATVSHELKTPLASSDFSLKLLEDERIGQLSNEQKELVQQLKDDNRRMLRILSELLNLSQVEAGRLQVNMEAVSPYVIIDHAIGAVSNMAKEKNIRIEQQVPQNLPVMYADADKTGWVLINFFTNAIKFSPTDSLVLLRVEAAGDKLRFSVADHGPGIDSAYESRVFERYFQVPGRTANKGSGIGLAICKDFIEAMNGTVAVSSSPGEGSIFSFELFSAGDTEQGH</sequence>
<evidence type="ECO:0000256" key="11">
    <source>
        <dbReference type="ARBA" id="ARBA00023012"/>
    </source>
</evidence>
<dbReference type="Gene3D" id="3.30.450.20">
    <property type="entry name" value="PAS domain"/>
    <property type="match status" value="1"/>
</dbReference>
<evidence type="ECO:0000259" key="16">
    <source>
        <dbReference type="PROSITE" id="PS50112"/>
    </source>
</evidence>
<gene>
    <name evidence="18" type="ORF">SAMN04488132_10298</name>
</gene>
<dbReference type="STRING" id="413434.SAMN04488132_10298"/>
<keyword evidence="19" id="KW-1185">Reference proteome</keyword>